<evidence type="ECO:0000313" key="1">
    <source>
        <dbReference type="EMBL" id="KAL3571514.1"/>
    </source>
</evidence>
<feature type="non-terminal residue" evidence="1">
    <location>
        <position position="1"/>
    </location>
</feature>
<keyword evidence="2" id="KW-1185">Reference proteome</keyword>
<dbReference type="Proteomes" id="UP000309997">
    <property type="component" value="Unassembled WGS sequence"/>
</dbReference>
<comment type="caution">
    <text evidence="1">The sequence shown here is derived from an EMBL/GenBank/DDBJ whole genome shotgun (WGS) entry which is preliminary data.</text>
</comment>
<accession>A0ACC4AZ45</accession>
<sequence length="65" mass="7467">TTIIHHVELMMKENMAAFHFTSNRKNNSLVSCILPPFISYRLYDNQSPHLCKDAALARHQEIGVL</sequence>
<name>A0ACC4AZ45_POPAL</name>
<evidence type="ECO:0000313" key="2">
    <source>
        <dbReference type="Proteomes" id="UP000309997"/>
    </source>
</evidence>
<gene>
    <name evidence="1" type="ORF">D5086_025418</name>
</gene>
<reference evidence="1 2" key="1">
    <citation type="journal article" date="2024" name="Plant Biotechnol. J.">
        <title>Genome and CRISPR/Cas9 system of a widespread forest tree (Populus alba) in the world.</title>
        <authorList>
            <person name="Liu Y.J."/>
            <person name="Jiang P.F."/>
            <person name="Han X.M."/>
            <person name="Li X.Y."/>
            <person name="Wang H.M."/>
            <person name="Wang Y.J."/>
            <person name="Wang X.X."/>
            <person name="Zeng Q.Y."/>
        </authorList>
    </citation>
    <scope>NUCLEOTIDE SEQUENCE [LARGE SCALE GENOMIC DNA]</scope>
    <source>
        <strain evidence="2">cv. PAL-ZL1</strain>
    </source>
</reference>
<organism evidence="1 2">
    <name type="scientific">Populus alba</name>
    <name type="common">White poplar</name>
    <dbReference type="NCBI Taxonomy" id="43335"/>
    <lineage>
        <taxon>Eukaryota</taxon>
        <taxon>Viridiplantae</taxon>
        <taxon>Streptophyta</taxon>
        <taxon>Embryophyta</taxon>
        <taxon>Tracheophyta</taxon>
        <taxon>Spermatophyta</taxon>
        <taxon>Magnoliopsida</taxon>
        <taxon>eudicotyledons</taxon>
        <taxon>Gunneridae</taxon>
        <taxon>Pentapetalae</taxon>
        <taxon>rosids</taxon>
        <taxon>fabids</taxon>
        <taxon>Malpighiales</taxon>
        <taxon>Salicaceae</taxon>
        <taxon>Saliceae</taxon>
        <taxon>Populus</taxon>
    </lineage>
</organism>
<protein>
    <submittedName>
        <fullName evidence="1">Uncharacterized protein</fullName>
    </submittedName>
</protein>
<proteinExistence type="predicted"/>
<dbReference type="EMBL" id="RCHU02000014">
    <property type="protein sequence ID" value="KAL3571514.1"/>
    <property type="molecule type" value="Genomic_DNA"/>
</dbReference>